<name>A9NLV3_PICSI</name>
<reference evidence="1" key="1">
    <citation type="journal article" date="2008" name="BMC Genomics">
        <title>A conifer genomics resource of 200,000 spruce (Picea spp.) ESTs and 6,464 high-quality, sequence-finished full-length cDNAs for Sitka spruce (Picea sitchensis).</title>
        <authorList>
            <person name="Ralph S.G."/>
            <person name="Chun H.J."/>
            <person name="Kolosova N."/>
            <person name="Cooper D."/>
            <person name="Oddy C."/>
            <person name="Ritland C.E."/>
            <person name="Kirkpatrick R."/>
            <person name="Moore R."/>
            <person name="Barber S."/>
            <person name="Holt R.A."/>
            <person name="Jones S.J."/>
            <person name="Marra M.A."/>
            <person name="Douglas C.J."/>
            <person name="Ritland K."/>
            <person name="Bohlmann J."/>
        </authorList>
    </citation>
    <scope>NUCLEOTIDE SEQUENCE</scope>
    <source>
        <tissue evidence="1">Green portion of the leader tissue</tissue>
    </source>
</reference>
<organism evidence="1">
    <name type="scientific">Picea sitchensis</name>
    <name type="common">Sitka spruce</name>
    <name type="synonym">Pinus sitchensis</name>
    <dbReference type="NCBI Taxonomy" id="3332"/>
    <lineage>
        <taxon>Eukaryota</taxon>
        <taxon>Viridiplantae</taxon>
        <taxon>Streptophyta</taxon>
        <taxon>Embryophyta</taxon>
        <taxon>Tracheophyta</taxon>
        <taxon>Spermatophyta</taxon>
        <taxon>Pinopsida</taxon>
        <taxon>Pinidae</taxon>
        <taxon>Conifers I</taxon>
        <taxon>Pinales</taxon>
        <taxon>Pinaceae</taxon>
        <taxon>Picea</taxon>
    </lineage>
</organism>
<evidence type="ECO:0000313" key="1">
    <source>
        <dbReference type="EMBL" id="ABK21614.1"/>
    </source>
</evidence>
<sequence length="46" mass="5260">MGKSLQQKVQQLPLQMDEPRLHIFQLPLTSNCHCLLRSVLLAMDQG</sequence>
<proteinExistence type="evidence at transcript level"/>
<protein>
    <submittedName>
        <fullName evidence="1">Uncharacterized protein</fullName>
    </submittedName>
</protein>
<dbReference type="AlphaFoldDB" id="A9NLV3"/>
<dbReference type="EMBL" id="EF082242">
    <property type="protein sequence ID" value="ABK21614.1"/>
    <property type="molecule type" value="mRNA"/>
</dbReference>
<accession>A9NLV3</accession>